<organism evidence="1 2">
    <name type="scientific">Naganishia adeliensis</name>
    <dbReference type="NCBI Taxonomy" id="92952"/>
    <lineage>
        <taxon>Eukaryota</taxon>
        <taxon>Fungi</taxon>
        <taxon>Dikarya</taxon>
        <taxon>Basidiomycota</taxon>
        <taxon>Agaricomycotina</taxon>
        <taxon>Tremellomycetes</taxon>
        <taxon>Filobasidiales</taxon>
        <taxon>Filobasidiaceae</taxon>
        <taxon>Naganishia</taxon>
    </lineage>
</organism>
<keyword evidence="2" id="KW-1185">Reference proteome</keyword>
<proteinExistence type="predicted"/>
<sequence>MSSSQQSNSVASTSRASASQPHQRFSPSSAEGRSNIAITSRKTVPLHGQFTKARSGEGSKRQKDVVRLTEENRLLRARLEATQARERERELLATFEPIERPSEAGDNDYDVAPTRRVLGLDLLPGDPDLVKILKNQTWNYLRASIRDTILEFQLDNRLTRGASWEETPRPVRKALRQDLSSDSPLGG</sequence>
<comment type="caution">
    <text evidence="1">The sequence shown here is derived from an EMBL/GenBank/DDBJ whole genome shotgun (WGS) entry which is preliminary data.</text>
</comment>
<name>A0ACC2VQ83_9TREE</name>
<dbReference type="EMBL" id="JASBWS010000073">
    <property type="protein sequence ID" value="KAJ9100876.1"/>
    <property type="molecule type" value="Genomic_DNA"/>
</dbReference>
<protein>
    <submittedName>
        <fullName evidence="1">Uncharacterized protein</fullName>
    </submittedName>
</protein>
<gene>
    <name evidence="1" type="ORF">QFC20_005365</name>
</gene>
<evidence type="ECO:0000313" key="1">
    <source>
        <dbReference type="EMBL" id="KAJ9100876.1"/>
    </source>
</evidence>
<dbReference type="Proteomes" id="UP001230649">
    <property type="component" value="Unassembled WGS sequence"/>
</dbReference>
<evidence type="ECO:0000313" key="2">
    <source>
        <dbReference type="Proteomes" id="UP001230649"/>
    </source>
</evidence>
<reference evidence="1" key="1">
    <citation type="submission" date="2023-04" db="EMBL/GenBank/DDBJ databases">
        <title>Draft Genome sequencing of Naganishia species isolated from polar environments using Oxford Nanopore Technology.</title>
        <authorList>
            <person name="Leo P."/>
            <person name="Venkateswaran K."/>
        </authorList>
    </citation>
    <scope>NUCLEOTIDE SEQUENCE</scope>
    <source>
        <strain evidence="1">MNA-CCFEE 5262</strain>
    </source>
</reference>
<accession>A0ACC2VQ83</accession>